<dbReference type="GO" id="GO:0046872">
    <property type="term" value="F:metal ion binding"/>
    <property type="evidence" value="ECO:0007669"/>
    <property type="project" value="UniProtKB-KW"/>
</dbReference>
<dbReference type="PANTHER" id="PTHR43808">
    <property type="entry name" value="ACETYLORNITHINE DEACETYLASE"/>
    <property type="match status" value="1"/>
</dbReference>
<evidence type="ECO:0000256" key="4">
    <source>
        <dbReference type="ARBA" id="ARBA00022723"/>
    </source>
</evidence>
<dbReference type="InterPro" id="IPR011650">
    <property type="entry name" value="Peptidase_M20_dimer"/>
</dbReference>
<dbReference type="InterPro" id="IPR036264">
    <property type="entry name" value="Bact_exopeptidase_dim_dom"/>
</dbReference>
<comment type="caution">
    <text evidence="9">The sequence shown here is derived from an EMBL/GenBank/DDBJ whole genome shotgun (WGS) entry which is preliminary data.</text>
</comment>
<dbReference type="Proteomes" id="UP000196475">
    <property type="component" value="Unassembled WGS sequence"/>
</dbReference>
<dbReference type="InterPro" id="IPR002933">
    <property type="entry name" value="Peptidase_M20"/>
</dbReference>
<evidence type="ECO:0000256" key="3">
    <source>
        <dbReference type="ARBA" id="ARBA00006247"/>
    </source>
</evidence>
<dbReference type="Gene3D" id="3.30.70.360">
    <property type="match status" value="1"/>
</dbReference>
<dbReference type="GO" id="GO:0016787">
    <property type="term" value="F:hydrolase activity"/>
    <property type="evidence" value="ECO:0007669"/>
    <property type="project" value="UniProtKB-KW"/>
</dbReference>
<dbReference type="AlphaFoldDB" id="A0A1Y3PFM1"/>
<gene>
    <name evidence="9" type="ORF">BAA01_02030</name>
</gene>
<feature type="domain" description="Peptidase M20 dimerisation" evidence="8">
    <location>
        <begin position="200"/>
        <end position="301"/>
    </location>
</feature>
<evidence type="ECO:0000259" key="8">
    <source>
        <dbReference type="Pfam" id="PF07687"/>
    </source>
</evidence>
<name>A0A1Y3PFM1_9BACI</name>
<dbReference type="InterPro" id="IPR010182">
    <property type="entry name" value="ArgE/DapE"/>
</dbReference>
<dbReference type="PANTHER" id="PTHR43808:SF24">
    <property type="entry name" value="N-FORMYL-4-AMINO-5-AMINOMETHYL-2-METHYLPYRIMIDINE DEFORMYLASE"/>
    <property type="match status" value="1"/>
</dbReference>
<dbReference type="SUPFAM" id="SSF53187">
    <property type="entry name" value="Zn-dependent exopeptidases"/>
    <property type="match status" value="1"/>
</dbReference>
<sequence>MFSSEEWRRRIDEKKEEYLQLLSRLVAFPTVSPPARNTRLAQQYVAEYLRNLGMEVDQWEIYPNDDNVVGRWRGTGGGRSLILNGHIDVASVEEDERWRTPPFTLTERDGRLYGRGVADMKGGLASGLFALSLLKEAGFVPKGDIIFQSVIGEEVGEAGTQACVQRGYTADFAIVMDTSQMQIQGQGGVITGWIEIRSPHTFHDGMRAKLIHAGGGQFGASAIEKMVKVIHALQELERHWAVMKSYPGFPPGMNTINPAVIEGGRHPAFVADQCKLWITVHFYPNETYESVAKEVEEHVLRMAAADPWLSQHPPQFRWGGSSMIEDQGEIFPALEVDWQHPGVQLLSQVHEEIGGVPAVCSMSSTVTDAGWLGRAGIPTVLYGPGSLAQAHAVNESVEWAELLQYTQTLVRFIEQWCG</sequence>
<evidence type="ECO:0000313" key="10">
    <source>
        <dbReference type="Proteomes" id="UP000196475"/>
    </source>
</evidence>
<dbReference type="InterPro" id="IPR050072">
    <property type="entry name" value="Peptidase_M20A"/>
</dbReference>
<protein>
    <submittedName>
        <fullName evidence="9">Acetylornithine deacetylase</fullName>
    </submittedName>
</protein>
<comment type="cofactor">
    <cofactor evidence="2">
        <name>Zn(2+)</name>
        <dbReference type="ChEBI" id="CHEBI:29105"/>
    </cofactor>
</comment>
<dbReference type="NCBIfam" id="NF006370">
    <property type="entry name" value="PRK08596.1"/>
    <property type="match status" value="1"/>
</dbReference>
<evidence type="ECO:0000256" key="6">
    <source>
        <dbReference type="ARBA" id="ARBA00022833"/>
    </source>
</evidence>
<comment type="similarity">
    <text evidence="3">Belongs to the peptidase M20A family.</text>
</comment>
<keyword evidence="7" id="KW-0170">Cobalt</keyword>
<keyword evidence="6" id="KW-0862">Zinc</keyword>
<organism evidence="9 10">
    <name type="scientific">Bacillus thermozeamaize</name>
    <dbReference type="NCBI Taxonomy" id="230954"/>
    <lineage>
        <taxon>Bacteria</taxon>
        <taxon>Bacillati</taxon>
        <taxon>Bacillota</taxon>
        <taxon>Bacilli</taxon>
        <taxon>Bacillales</taxon>
        <taxon>Bacillaceae</taxon>
        <taxon>Bacillus</taxon>
    </lineage>
</organism>
<dbReference type="Pfam" id="PF01546">
    <property type="entry name" value="Peptidase_M20"/>
    <property type="match status" value="1"/>
</dbReference>
<dbReference type="NCBIfam" id="TIGR01910">
    <property type="entry name" value="DapE-ArgE"/>
    <property type="match status" value="1"/>
</dbReference>
<evidence type="ECO:0000313" key="9">
    <source>
        <dbReference type="EMBL" id="OUM86130.1"/>
    </source>
</evidence>
<dbReference type="Pfam" id="PF07687">
    <property type="entry name" value="M20_dimer"/>
    <property type="match status" value="1"/>
</dbReference>
<proteinExistence type="inferred from homology"/>
<dbReference type="Gene3D" id="3.40.630.10">
    <property type="entry name" value="Zn peptidases"/>
    <property type="match status" value="1"/>
</dbReference>
<accession>A0A1Y3PFM1</accession>
<evidence type="ECO:0000256" key="2">
    <source>
        <dbReference type="ARBA" id="ARBA00001947"/>
    </source>
</evidence>
<evidence type="ECO:0000256" key="1">
    <source>
        <dbReference type="ARBA" id="ARBA00001941"/>
    </source>
</evidence>
<dbReference type="EMBL" id="LZRT01000094">
    <property type="protein sequence ID" value="OUM86130.1"/>
    <property type="molecule type" value="Genomic_DNA"/>
</dbReference>
<keyword evidence="5" id="KW-0378">Hydrolase</keyword>
<keyword evidence="4" id="KW-0479">Metal-binding</keyword>
<evidence type="ECO:0000256" key="5">
    <source>
        <dbReference type="ARBA" id="ARBA00022801"/>
    </source>
</evidence>
<dbReference type="SUPFAM" id="SSF55031">
    <property type="entry name" value="Bacterial exopeptidase dimerisation domain"/>
    <property type="match status" value="1"/>
</dbReference>
<reference evidence="10" key="1">
    <citation type="submission" date="2016-06" db="EMBL/GenBank/DDBJ databases">
        <authorList>
            <person name="Nascimento L."/>
            <person name="Pereira R.V."/>
            <person name="Martins L.F."/>
            <person name="Quaggio R.B."/>
            <person name="Silva A.M."/>
            <person name="Setubal J.C."/>
        </authorList>
    </citation>
    <scope>NUCLEOTIDE SEQUENCE [LARGE SCALE GENOMIC DNA]</scope>
</reference>
<evidence type="ECO:0000256" key="7">
    <source>
        <dbReference type="ARBA" id="ARBA00023285"/>
    </source>
</evidence>
<comment type="cofactor">
    <cofactor evidence="1">
        <name>Co(2+)</name>
        <dbReference type="ChEBI" id="CHEBI:48828"/>
    </cofactor>
</comment>